<dbReference type="InterPro" id="IPR018247">
    <property type="entry name" value="EF_Hand_1_Ca_BS"/>
</dbReference>
<dbReference type="PANTHER" id="PTHR31618:SF1">
    <property type="entry name" value="EF-HAND DOMAIN-CONTAINING PROTEIN"/>
    <property type="match status" value="1"/>
</dbReference>
<dbReference type="SUPFAM" id="SSF50182">
    <property type="entry name" value="Sm-like ribonucleoproteins"/>
    <property type="match status" value="1"/>
</dbReference>
<evidence type="ECO:0000256" key="2">
    <source>
        <dbReference type="ARBA" id="ARBA00008017"/>
    </source>
</evidence>
<reference evidence="6" key="1">
    <citation type="journal article" date="2013" name="Eukaryot. Cell">
        <title>Extremely Reduced Levels of Heterozygosity in the Vertebrate Pathogen Encephalitozoon cuniculi.</title>
        <authorList>
            <person name="Selman M."/>
            <person name="Sak B."/>
            <person name="Kvac M."/>
            <person name="Farinelli L."/>
            <person name="Weiss L.M."/>
            <person name="Corradi N."/>
        </authorList>
    </citation>
    <scope>NUCLEOTIDE SEQUENCE</scope>
</reference>
<evidence type="ECO:0000313" key="6">
    <source>
        <dbReference type="EMBL" id="AGE96141.1"/>
    </source>
</evidence>
<sequence>MLMAEEDFRWFEGDVETEVEEFTPAPGRVSSINYVIDALGGVFYSVFTISLVIRLVTYVFGLNPSILSVSLNVVFLSVIVISLLFILLAVAREAVTFAALTLGLAENSDTHAKLQRLVMISAWFMLSMYWLKYVKRTWGYDFNAIHKAFACGVITSAAYSVVTVGMGYFESFFLKKTLRSKLDDVQKTERILYAMKNYRYDISESVSGTTPECSCKDLFCFRASSATRSRESRRSSEEGFHLFTGGLQINPPEIHGIMDAKTLARDVFAKVSAGKNVLSFEDFSAIFPSAQDALDAFSFFDSNSDRVISKKEFRDTIIYFYMERVNLEKSIMRTEDFIGVLANVLNIIVLVVLCFTYLIIFGIPLKELLALTLSGALAFNFAAKEIVIDLYHNFMMLVSHQFDVGDDVIIDGVDYRVYGFGLTNTSLIGEGGGKIKFLNSDLWKRNLINMTRAPEKIVVFNFDLNPNIKVEEFTRFKSRIHEFIKTRPFDYDDSFSVQSKAESFTGIDVLSCTMVLKCKTYKNKSKKFLLRVEMTSFLRSLIADMNIGAK</sequence>
<keyword evidence="4" id="KW-0472">Membrane</keyword>
<evidence type="ECO:0000256" key="3">
    <source>
        <dbReference type="ARBA" id="ARBA00022837"/>
    </source>
</evidence>
<dbReference type="PROSITE" id="PS50222">
    <property type="entry name" value="EF_HAND_2"/>
    <property type="match status" value="1"/>
</dbReference>
<feature type="transmembrane region" description="Helical" evidence="4">
    <location>
        <begin position="337"/>
        <end position="362"/>
    </location>
</feature>
<dbReference type="GO" id="GO:0005509">
    <property type="term" value="F:calcium ion binding"/>
    <property type="evidence" value="ECO:0007669"/>
    <property type="project" value="InterPro"/>
</dbReference>
<dbReference type="GO" id="GO:0008381">
    <property type="term" value="F:mechanosensitive monoatomic ion channel activity"/>
    <property type="evidence" value="ECO:0007669"/>
    <property type="project" value="TreeGrafter"/>
</dbReference>
<keyword evidence="3" id="KW-0106">Calcium</keyword>
<dbReference type="PANTHER" id="PTHR31618">
    <property type="entry name" value="MECHANOSENSITIVE ION CHANNEL PROTEIN 5"/>
    <property type="match status" value="1"/>
</dbReference>
<dbReference type="InterPro" id="IPR016688">
    <property type="entry name" value="MscS-like_plants/fungi"/>
</dbReference>
<feature type="transmembrane region" description="Helical" evidence="4">
    <location>
        <begin position="114"/>
        <end position="132"/>
    </location>
</feature>
<dbReference type="InterPro" id="IPR011992">
    <property type="entry name" value="EF-hand-dom_pair"/>
</dbReference>
<comment type="subcellular location">
    <subcellularLocation>
        <location evidence="1">Membrane</location>
        <topology evidence="1">Multi-pass membrane protein</topology>
    </subcellularLocation>
</comment>
<name>M1KLG0_ENCCN</name>
<evidence type="ECO:0000259" key="5">
    <source>
        <dbReference type="PROSITE" id="PS50222"/>
    </source>
</evidence>
<keyword evidence="4" id="KW-1133">Transmembrane helix</keyword>
<gene>
    <name evidence="6" type="ORF">ECU10_1360</name>
</gene>
<keyword evidence="4" id="KW-0812">Transmembrane</keyword>
<dbReference type="Pfam" id="PF00924">
    <property type="entry name" value="MS_channel_2nd"/>
    <property type="match status" value="1"/>
</dbReference>
<dbReference type="InterPro" id="IPR006685">
    <property type="entry name" value="MscS_channel_2nd"/>
</dbReference>
<feature type="domain" description="EF-hand" evidence="5">
    <location>
        <begin position="288"/>
        <end position="323"/>
    </location>
</feature>
<protein>
    <recommendedName>
        <fullName evidence="5">EF-hand domain-containing protein</fullName>
    </recommendedName>
</protein>
<dbReference type="SUPFAM" id="SSF47473">
    <property type="entry name" value="EF-hand"/>
    <property type="match status" value="1"/>
</dbReference>
<dbReference type="EMBL" id="KC513613">
    <property type="protein sequence ID" value="AGE96141.1"/>
    <property type="molecule type" value="Genomic_DNA"/>
</dbReference>
<dbReference type="VEuPathDB" id="MicrosporidiaDB:AEWR_101290"/>
<dbReference type="GO" id="GO:0005886">
    <property type="term" value="C:plasma membrane"/>
    <property type="evidence" value="ECO:0007669"/>
    <property type="project" value="TreeGrafter"/>
</dbReference>
<feature type="transmembrane region" description="Helical" evidence="4">
    <location>
        <begin position="73"/>
        <end position="102"/>
    </location>
</feature>
<dbReference type="VEuPathDB" id="MicrosporidiaDB:AEWQ_101290"/>
<proteinExistence type="inferred from homology"/>
<feature type="transmembrane region" description="Helical" evidence="4">
    <location>
        <begin position="144"/>
        <end position="169"/>
    </location>
</feature>
<dbReference type="VEuPathDB" id="MicrosporidiaDB:AEWD_101290"/>
<accession>M1KLG0</accession>
<dbReference type="VEuPathDB" id="MicrosporidiaDB:ECU10_1360"/>
<dbReference type="PROSITE" id="PS00018">
    <property type="entry name" value="EF_HAND_1"/>
    <property type="match status" value="1"/>
</dbReference>
<dbReference type="InterPro" id="IPR002048">
    <property type="entry name" value="EF_hand_dom"/>
</dbReference>
<comment type="similarity">
    <text evidence="2">Belongs to the MscS (TC 1.A.23) family.</text>
</comment>
<dbReference type="Gene3D" id="1.10.287.1260">
    <property type="match status" value="1"/>
</dbReference>
<feature type="transmembrane region" description="Helical" evidence="4">
    <location>
        <begin position="38"/>
        <end position="61"/>
    </location>
</feature>
<evidence type="ECO:0000256" key="1">
    <source>
        <dbReference type="ARBA" id="ARBA00004141"/>
    </source>
</evidence>
<dbReference type="GO" id="GO:0006820">
    <property type="term" value="P:monoatomic anion transport"/>
    <property type="evidence" value="ECO:0007669"/>
    <property type="project" value="TreeGrafter"/>
</dbReference>
<dbReference type="VEuPathDB" id="MicrosporidiaDB:M970_101290"/>
<organism evidence="6">
    <name type="scientific">Encephalitozoon cuniculi</name>
    <name type="common">Microsporidian parasite</name>
    <dbReference type="NCBI Taxonomy" id="6035"/>
    <lineage>
        <taxon>Eukaryota</taxon>
        <taxon>Fungi</taxon>
        <taxon>Fungi incertae sedis</taxon>
        <taxon>Microsporidia</taxon>
        <taxon>Unikaryonidae</taxon>
        <taxon>Encephalitozoon</taxon>
    </lineage>
</organism>
<evidence type="ECO:0000256" key="4">
    <source>
        <dbReference type="SAM" id="Phobius"/>
    </source>
</evidence>
<dbReference type="InterPro" id="IPR010920">
    <property type="entry name" value="LSM_dom_sf"/>
</dbReference>
<dbReference type="AlphaFoldDB" id="M1KLG0"/>